<dbReference type="NCBIfam" id="TIGR03842">
    <property type="entry name" value="F420_CPS_4043"/>
    <property type="match status" value="1"/>
</dbReference>
<dbReference type="InterPro" id="IPR011251">
    <property type="entry name" value="Luciferase-like_dom"/>
</dbReference>
<dbReference type="EMBL" id="CADCTK010000500">
    <property type="protein sequence ID" value="CAA9257767.1"/>
    <property type="molecule type" value="Genomic_DNA"/>
</dbReference>
<dbReference type="InterPro" id="IPR050564">
    <property type="entry name" value="F420-G6PD/mer"/>
</dbReference>
<dbReference type="PANTHER" id="PTHR43244">
    <property type="match status" value="1"/>
</dbReference>
<accession>A0A6J4IRQ5</accession>
<dbReference type="Pfam" id="PF00296">
    <property type="entry name" value="Bac_luciferase"/>
    <property type="match status" value="1"/>
</dbReference>
<organism evidence="3">
    <name type="scientific">uncultured Chloroflexia bacterium</name>
    <dbReference type="NCBI Taxonomy" id="1672391"/>
    <lineage>
        <taxon>Bacteria</taxon>
        <taxon>Bacillati</taxon>
        <taxon>Chloroflexota</taxon>
        <taxon>Chloroflexia</taxon>
        <taxon>environmental samples</taxon>
    </lineage>
</organism>
<dbReference type="GO" id="GO:0016705">
    <property type="term" value="F:oxidoreductase activity, acting on paired donors, with incorporation or reduction of molecular oxygen"/>
    <property type="evidence" value="ECO:0007669"/>
    <property type="project" value="InterPro"/>
</dbReference>
<keyword evidence="1" id="KW-0560">Oxidoreductase</keyword>
<dbReference type="SUPFAM" id="SSF51679">
    <property type="entry name" value="Bacterial luciferase-like"/>
    <property type="match status" value="1"/>
</dbReference>
<dbReference type="CDD" id="cd01097">
    <property type="entry name" value="Tetrahydromethanopterin_reductase"/>
    <property type="match status" value="1"/>
</dbReference>
<name>A0A6J4IRQ5_9CHLR</name>
<dbReference type="InterPro" id="IPR036661">
    <property type="entry name" value="Luciferase-like_sf"/>
</dbReference>
<reference evidence="3" key="1">
    <citation type="submission" date="2020-02" db="EMBL/GenBank/DDBJ databases">
        <authorList>
            <person name="Meier V. D."/>
        </authorList>
    </citation>
    <scope>NUCLEOTIDE SEQUENCE</scope>
    <source>
        <strain evidence="3">AVDCRST_MAG26</strain>
    </source>
</reference>
<feature type="domain" description="Luciferase-like" evidence="2">
    <location>
        <begin position="12"/>
        <end position="305"/>
    </location>
</feature>
<dbReference type="Gene3D" id="3.20.20.30">
    <property type="entry name" value="Luciferase-like domain"/>
    <property type="match status" value="1"/>
</dbReference>
<sequence>MLTFGITIKPDMSPERVVALTRQAEEAGFGYGWLFDSHVLWLDPYPLLTLMATNTQRMRLGTCVTNPAVRDPTVTASALATLNLISGGRMDLGIGRGDSSRRVLGKKPTTLARLEEAVQEIRALAAGEPASYDGEEIRLEWAAGGHLPVWIAAYGPKALNLAGRIADGVVLQFADPHLIRWCLQFLHDGARAAGRDPVGIQVMAAAPVWVSDDLATARDHVRWFPALVSNHVMDLIARYDPAELPAELTAYVRNRAGYDYHHHAEVGSSNAEFVSDDVVDRFCIVGPAEEHLRRLRELAEIGVDQFNIYLMSGDEEATLEVYGREIVPDHRRPTTDHRRGMTDDG</sequence>
<protein>
    <submittedName>
        <fullName evidence="3">Luciferase</fullName>
    </submittedName>
</protein>
<evidence type="ECO:0000256" key="1">
    <source>
        <dbReference type="ARBA" id="ARBA00023002"/>
    </source>
</evidence>
<evidence type="ECO:0000259" key="2">
    <source>
        <dbReference type="Pfam" id="PF00296"/>
    </source>
</evidence>
<evidence type="ECO:0000313" key="3">
    <source>
        <dbReference type="EMBL" id="CAA9257767.1"/>
    </source>
</evidence>
<dbReference type="PANTHER" id="PTHR43244:SF1">
    <property type="entry name" value="5,10-METHYLENETETRAHYDROMETHANOPTERIN REDUCTASE"/>
    <property type="match status" value="1"/>
</dbReference>
<gene>
    <name evidence="3" type="ORF">AVDCRST_MAG26-2187</name>
</gene>
<proteinExistence type="predicted"/>
<dbReference type="AlphaFoldDB" id="A0A6J4IRQ5"/>
<dbReference type="InterPro" id="IPR022315">
    <property type="entry name" value="F420_OxRdatse_CPS4043_pred"/>
</dbReference>